<dbReference type="Gene3D" id="3.30.900.10">
    <property type="entry name" value="HORMA domain"/>
    <property type="match status" value="1"/>
</dbReference>
<dbReference type="EMBL" id="FQNF01000041">
    <property type="protein sequence ID" value="SGZ40154.1"/>
    <property type="molecule type" value="Genomic_DNA"/>
</dbReference>
<proteinExistence type="predicted"/>
<organism evidence="1 2">
    <name type="scientific">Hanseniaspora guilliermondii</name>
    <dbReference type="NCBI Taxonomy" id="56406"/>
    <lineage>
        <taxon>Eukaryota</taxon>
        <taxon>Fungi</taxon>
        <taxon>Dikarya</taxon>
        <taxon>Ascomycota</taxon>
        <taxon>Saccharomycotina</taxon>
        <taxon>Saccharomycetes</taxon>
        <taxon>Saccharomycodales</taxon>
        <taxon>Saccharomycodaceae</taxon>
        <taxon>Hanseniaspora</taxon>
    </lineage>
</organism>
<name>A0A1L0B169_9ASCO</name>
<keyword evidence="2" id="KW-1185">Reference proteome</keyword>
<sequence>MVRHPRIEEYIEKVIDSFVNDILLISFTTLLEHNYDEEMEQTQYINNTLKFIVELIDIKPIDDVYQKVVTQSFYLDFINFPIDFYQSSNPQDVISVYRENLINLNTFLKLNSIKKKEYDRTFDVKVELPDKFPLGKDKQYEWFYLHKQVDKKQIEDDVIIPLKEMEFDDNVMIYSNYRKSTQMK</sequence>
<dbReference type="OrthoDB" id="3973163at2759"/>
<accession>A0A1L0B169</accession>
<dbReference type="AlphaFoldDB" id="A0A1L0B169"/>
<reference evidence="2" key="1">
    <citation type="submission" date="2016-11" db="EMBL/GenBank/DDBJ databases">
        <authorList>
            <person name="Guldener U."/>
        </authorList>
    </citation>
    <scope>NUCLEOTIDE SEQUENCE [LARGE SCALE GENOMIC DNA]</scope>
</reference>
<gene>
    <name evidence="1" type="ORF">HGUI_02354</name>
</gene>
<dbReference type="VEuPathDB" id="FungiDB:HGUI_02354"/>
<evidence type="ECO:0000313" key="1">
    <source>
        <dbReference type="EMBL" id="SGZ40154.1"/>
    </source>
</evidence>
<dbReference type="InterPro" id="IPR036570">
    <property type="entry name" value="HORMA_dom_sf"/>
</dbReference>
<protein>
    <recommendedName>
        <fullName evidence="3">HORMA domain-containing protein</fullName>
    </recommendedName>
</protein>
<dbReference type="Proteomes" id="UP000183365">
    <property type="component" value="Unassembled WGS sequence"/>
</dbReference>
<evidence type="ECO:0000313" key="2">
    <source>
        <dbReference type="Proteomes" id="UP000183365"/>
    </source>
</evidence>
<evidence type="ECO:0008006" key="3">
    <source>
        <dbReference type="Google" id="ProtNLM"/>
    </source>
</evidence>